<dbReference type="GO" id="GO:0006915">
    <property type="term" value="P:apoptotic process"/>
    <property type="evidence" value="ECO:0007669"/>
    <property type="project" value="InterPro"/>
</dbReference>
<dbReference type="Ensembl" id="ENSSHAT00000036612.1">
    <property type="protein sequence ID" value="ENSSHAP00000031130.1"/>
    <property type="gene ID" value="ENSSHAG00000024754.1"/>
</dbReference>
<reference evidence="2" key="2">
    <citation type="submission" date="2025-08" db="UniProtKB">
        <authorList>
            <consortium name="Ensembl"/>
        </authorList>
    </citation>
    <scope>IDENTIFICATION</scope>
</reference>
<dbReference type="GO" id="GO:0051726">
    <property type="term" value="P:regulation of cell cycle"/>
    <property type="evidence" value="ECO:0007669"/>
    <property type="project" value="InterPro"/>
</dbReference>
<name>A0A7N4P0U1_SARHA</name>
<proteinExistence type="predicted"/>
<dbReference type="AlphaFoldDB" id="A0A7N4P0U1"/>
<evidence type="ECO:0000256" key="1">
    <source>
        <dbReference type="SAM" id="MobiDB-lite"/>
    </source>
</evidence>
<reference evidence="2 3" key="1">
    <citation type="journal article" date="2011" name="Proc. Natl. Acad. Sci. U.S.A.">
        <title>Genetic diversity and population structure of the endangered marsupial Sarcophilus harrisii (Tasmanian devil).</title>
        <authorList>
            <person name="Miller W."/>
            <person name="Hayes V.M."/>
            <person name="Ratan A."/>
            <person name="Petersen D.C."/>
            <person name="Wittekindt N.E."/>
            <person name="Miller J."/>
            <person name="Walenz B."/>
            <person name="Knight J."/>
            <person name="Qi J."/>
            <person name="Zhao F."/>
            <person name="Wang Q."/>
            <person name="Bedoya-Reina O.C."/>
            <person name="Katiyar N."/>
            <person name="Tomsho L.P."/>
            <person name="Kasson L.M."/>
            <person name="Hardie R.A."/>
            <person name="Woodbridge P."/>
            <person name="Tindall E.A."/>
            <person name="Bertelsen M.F."/>
            <person name="Dixon D."/>
            <person name="Pyecroft S."/>
            <person name="Helgen K.M."/>
            <person name="Lesk A.M."/>
            <person name="Pringle T.H."/>
            <person name="Patterson N."/>
            <person name="Zhang Y."/>
            <person name="Kreiss A."/>
            <person name="Woods G.M."/>
            <person name="Jones M.E."/>
            <person name="Schuster S.C."/>
        </authorList>
    </citation>
    <scope>NUCLEOTIDE SEQUENCE [LARGE SCALE GENOMIC DNA]</scope>
</reference>
<dbReference type="GO" id="GO:0008285">
    <property type="term" value="P:negative regulation of cell population proliferation"/>
    <property type="evidence" value="ECO:0007669"/>
    <property type="project" value="InterPro"/>
</dbReference>
<dbReference type="InParanoid" id="A0A7N4P0U1"/>
<feature type="region of interest" description="Disordered" evidence="1">
    <location>
        <begin position="76"/>
        <end position="99"/>
    </location>
</feature>
<dbReference type="Proteomes" id="UP000007648">
    <property type="component" value="Unassembled WGS sequence"/>
</dbReference>
<keyword evidence="3" id="KW-1185">Reference proteome</keyword>
<dbReference type="InterPro" id="IPR010868">
    <property type="entry name" value="Tumor_suppres_ARF"/>
</dbReference>
<dbReference type="GeneTree" id="ENSGT01020000234490"/>
<reference evidence="2" key="3">
    <citation type="submission" date="2025-09" db="UniProtKB">
        <authorList>
            <consortium name="Ensembl"/>
        </authorList>
    </citation>
    <scope>IDENTIFICATION</scope>
</reference>
<evidence type="ECO:0000313" key="3">
    <source>
        <dbReference type="Proteomes" id="UP000007648"/>
    </source>
</evidence>
<dbReference type="Pfam" id="PF07392">
    <property type="entry name" value="P19Arf_N"/>
    <property type="match status" value="1"/>
</dbReference>
<accession>A0A7N4P0U1</accession>
<evidence type="ECO:0000313" key="2">
    <source>
        <dbReference type="Ensembl" id="ENSSHAP00000031130.1"/>
    </source>
</evidence>
<protein>
    <submittedName>
        <fullName evidence="2">Uncharacterized protein</fullName>
    </submittedName>
</protein>
<sequence>MFWRVKVTIQVGRACRHHIRTFVENIVQALCRESASRNQAVPCQVLLIVRRKRFHRRPGRDDGQCACNRALAAVRSRTQHPRPVNPHSTSTRRCSGGFPGYSDAASPGWGTVGCQGFPGSPPRGPS</sequence>
<organism evidence="2 3">
    <name type="scientific">Sarcophilus harrisii</name>
    <name type="common">Tasmanian devil</name>
    <name type="synonym">Sarcophilus laniarius</name>
    <dbReference type="NCBI Taxonomy" id="9305"/>
    <lineage>
        <taxon>Eukaryota</taxon>
        <taxon>Metazoa</taxon>
        <taxon>Chordata</taxon>
        <taxon>Craniata</taxon>
        <taxon>Vertebrata</taxon>
        <taxon>Euteleostomi</taxon>
        <taxon>Mammalia</taxon>
        <taxon>Metatheria</taxon>
        <taxon>Dasyuromorphia</taxon>
        <taxon>Dasyuridae</taxon>
        <taxon>Sarcophilus</taxon>
    </lineage>
</organism>